<keyword evidence="3" id="KW-1003">Cell membrane</keyword>
<keyword evidence="2" id="KW-0813">Transport</keyword>
<evidence type="ECO:0000256" key="11">
    <source>
        <dbReference type="SAM" id="Phobius"/>
    </source>
</evidence>
<keyword evidence="5" id="KW-0762">Sugar transport</keyword>
<evidence type="ECO:0000256" key="7">
    <source>
        <dbReference type="ARBA" id="ARBA00022989"/>
    </source>
</evidence>
<feature type="transmembrane region" description="Helical" evidence="11">
    <location>
        <begin position="286"/>
        <end position="307"/>
    </location>
</feature>
<evidence type="ECO:0000256" key="9">
    <source>
        <dbReference type="ARBA" id="ARBA00035611"/>
    </source>
</evidence>
<feature type="transmembrane region" description="Helical" evidence="11">
    <location>
        <begin position="54"/>
        <end position="74"/>
    </location>
</feature>
<feature type="transmembrane region" description="Helical" evidence="11">
    <location>
        <begin position="237"/>
        <end position="255"/>
    </location>
</feature>
<protein>
    <recommendedName>
        <fullName evidence="10">Xylose transport system permease protein XylH</fullName>
    </recommendedName>
</protein>
<evidence type="ECO:0000256" key="4">
    <source>
        <dbReference type="ARBA" id="ARBA00022519"/>
    </source>
</evidence>
<feature type="transmembrane region" description="Helical" evidence="11">
    <location>
        <begin position="319"/>
        <end position="337"/>
    </location>
</feature>
<evidence type="ECO:0000256" key="5">
    <source>
        <dbReference type="ARBA" id="ARBA00022597"/>
    </source>
</evidence>
<feature type="transmembrane region" description="Helical" evidence="11">
    <location>
        <begin position="344"/>
        <end position="361"/>
    </location>
</feature>
<evidence type="ECO:0000256" key="8">
    <source>
        <dbReference type="ARBA" id="ARBA00023136"/>
    </source>
</evidence>
<dbReference type="CDD" id="cd06579">
    <property type="entry name" value="TM_PBP1_transp_AraH_like"/>
    <property type="match status" value="1"/>
</dbReference>
<dbReference type="PANTHER" id="PTHR32196">
    <property type="entry name" value="ABC TRANSPORTER PERMEASE PROTEIN YPHD-RELATED-RELATED"/>
    <property type="match status" value="1"/>
</dbReference>
<feature type="transmembrane region" description="Helical" evidence="11">
    <location>
        <begin position="21"/>
        <end position="42"/>
    </location>
</feature>
<dbReference type="InterPro" id="IPR001851">
    <property type="entry name" value="ABC_transp_permease"/>
</dbReference>
<dbReference type="Proteomes" id="UP000547973">
    <property type="component" value="Unassembled WGS sequence"/>
</dbReference>
<evidence type="ECO:0000313" key="12">
    <source>
        <dbReference type="EMBL" id="NYI42864.1"/>
    </source>
</evidence>
<dbReference type="PANTHER" id="PTHR32196:SF32">
    <property type="entry name" value="XYLOSE TRANSPORT SYSTEM PERMEASE PROTEIN XYLH"/>
    <property type="match status" value="1"/>
</dbReference>
<keyword evidence="7 11" id="KW-1133">Transmembrane helix</keyword>
<keyword evidence="6 11" id="KW-0812">Transmembrane</keyword>
<evidence type="ECO:0000256" key="10">
    <source>
        <dbReference type="ARBA" id="ARBA00035686"/>
    </source>
</evidence>
<dbReference type="Pfam" id="PF02653">
    <property type="entry name" value="BPD_transp_2"/>
    <property type="match status" value="1"/>
</dbReference>
<reference evidence="12 13" key="1">
    <citation type="submission" date="2020-07" db="EMBL/GenBank/DDBJ databases">
        <title>Sequencing the genomes of 1000 actinobacteria strains.</title>
        <authorList>
            <person name="Klenk H.-P."/>
        </authorList>
    </citation>
    <scope>NUCLEOTIDE SEQUENCE [LARGE SCALE GENOMIC DNA]</scope>
    <source>
        <strain evidence="12 13">DSM 19970</strain>
    </source>
</reference>
<comment type="caution">
    <text evidence="12">The sequence shown here is derived from an EMBL/GenBank/DDBJ whole genome shotgun (WGS) entry which is preliminary data.</text>
</comment>
<proteinExistence type="predicted"/>
<dbReference type="EMBL" id="JACBZO010000002">
    <property type="protein sequence ID" value="NYI42864.1"/>
    <property type="molecule type" value="Genomic_DNA"/>
</dbReference>
<keyword evidence="8 11" id="KW-0472">Membrane</keyword>
<gene>
    <name evidence="12" type="ORF">BKA03_003038</name>
</gene>
<keyword evidence="13" id="KW-1185">Reference proteome</keyword>
<evidence type="ECO:0000256" key="2">
    <source>
        <dbReference type="ARBA" id="ARBA00022448"/>
    </source>
</evidence>
<feature type="transmembrane region" description="Helical" evidence="11">
    <location>
        <begin position="105"/>
        <end position="125"/>
    </location>
</feature>
<feature type="transmembrane region" description="Helical" evidence="11">
    <location>
        <begin position="81"/>
        <end position="99"/>
    </location>
</feature>
<dbReference type="GO" id="GO:0022857">
    <property type="term" value="F:transmembrane transporter activity"/>
    <property type="evidence" value="ECO:0007669"/>
    <property type="project" value="InterPro"/>
</dbReference>
<evidence type="ECO:0000256" key="1">
    <source>
        <dbReference type="ARBA" id="ARBA00004651"/>
    </source>
</evidence>
<comment type="function">
    <text evidence="9">Part of the binding-protein-dependent transport system for D-xylose. Probably responsible for the translocation of the substrate across the membrane.</text>
</comment>
<feature type="transmembrane region" description="Helical" evidence="11">
    <location>
        <begin position="132"/>
        <end position="152"/>
    </location>
</feature>
<dbReference type="AlphaFoldDB" id="A0A7Y9ZCJ6"/>
<sequence length="396" mass="40727">MSSIGLQRPFGDLRRKIKGGELGPIPVVVGLIIIAAVFQSANGQFLSAQNLSNLAVQIASTGVMAIGVVLVLLLGEIDLSVGSVSGLTAAAMVILNVQLGWPAAIAIAAAVAFGAVIGLVHGLIFAKAGVPAFILTLAGLIGWQGLQLFILGNHGTINIPYQGGIASLANTFYPPAVGYALGAVVVATHLLSTIKQRQRRREAGLRTQPLLQLLVRAALLLVLLVGVTAVLGKWRGVPLSLLIFGGLVVITDLVLRRTRFGRRIFAVGGNIEAARRAGINVARVRISVFVLCSAFAAVGGLLAASRLFAVNQQSGSGDVLLNAIAAAVIGGTSLFGGRGSTYSALLGMLVIGAVSNGMDLLNQVSSVKFMITGAVLLAAVVIDSLSRRNRNASGRA</sequence>
<feature type="transmembrane region" description="Helical" evidence="11">
    <location>
        <begin position="213"/>
        <end position="231"/>
    </location>
</feature>
<dbReference type="GO" id="GO:0005886">
    <property type="term" value="C:plasma membrane"/>
    <property type="evidence" value="ECO:0007669"/>
    <property type="project" value="UniProtKB-SubCell"/>
</dbReference>
<evidence type="ECO:0000313" key="13">
    <source>
        <dbReference type="Proteomes" id="UP000547973"/>
    </source>
</evidence>
<comment type="subcellular location">
    <subcellularLocation>
        <location evidence="1">Cell membrane</location>
        <topology evidence="1">Multi-pass membrane protein</topology>
    </subcellularLocation>
</comment>
<name>A0A7Y9ZCJ6_9MICO</name>
<keyword evidence="4" id="KW-0997">Cell inner membrane</keyword>
<accession>A0A7Y9ZCJ6</accession>
<feature type="transmembrane region" description="Helical" evidence="11">
    <location>
        <begin position="172"/>
        <end position="192"/>
    </location>
</feature>
<dbReference type="RefSeq" id="WP_238579485.1">
    <property type="nucleotide sequence ID" value="NZ_BBRC01000020.1"/>
</dbReference>
<evidence type="ECO:0000256" key="3">
    <source>
        <dbReference type="ARBA" id="ARBA00022475"/>
    </source>
</evidence>
<feature type="transmembrane region" description="Helical" evidence="11">
    <location>
        <begin position="367"/>
        <end position="385"/>
    </location>
</feature>
<evidence type="ECO:0000256" key="6">
    <source>
        <dbReference type="ARBA" id="ARBA00022692"/>
    </source>
</evidence>
<organism evidence="12 13">
    <name type="scientific">Demequina lutea</name>
    <dbReference type="NCBI Taxonomy" id="431489"/>
    <lineage>
        <taxon>Bacteria</taxon>
        <taxon>Bacillati</taxon>
        <taxon>Actinomycetota</taxon>
        <taxon>Actinomycetes</taxon>
        <taxon>Micrococcales</taxon>
        <taxon>Demequinaceae</taxon>
        <taxon>Demequina</taxon>
    </lineage>
</organism>